<dbReference type="PANTHER" id="PTHR43968">
    <property type="match status" value="1"/>
</dbReference>
<dbReference type="GO" id="GO:0005737">
    <property type="term" value="C:cytoplasm"/>
    <property type="evidence" value="ECO:0007669"/>
    <property type="project" value="TreeGrafter"/>
</dbReference>
<evidence type="ECO:0000313" key="3">
    <source>
        <dbReference type="Proteomes" id="UP000009282"/>
    </source>
</evidence>
<proteinExistence type="predicted"/>
<dbReference type="Gene3D" id="1.20.1050.10">
    <property type="match status" value="1"/>
</dbReference>
<dbReference type="GO" id="GO:0016740">
    <property type="term" value="F:transferase activity"/>
    <property type="evidence" value="ECO:0007669"/>
    <property type="project" value="UniProtKB-KW"/>
</dbReference>
<dbReference type="InterPro" id="IPR004046">
    <property type="entry name" value="GST_C"/>
</dbReference>
<dbReference type="AlphaFoldDB" id="G4QJB4"/>
<dbReference type="SFLD" id="SFLDS00019">
    <property type="entry name" value="Glutathione_Transferase_(cytos"/>
    <property type="match status" value="1"/>
</dbReference>
<dbReference type="Pfam" id="PF13417">
    <property type="entry name" value="GST_N_3"/>
    <property type="match status" value="1"/>
</dbReference>
<dbReference type="eggNOG" id="COG0625">
    <property type="taxonomic scope" value="Bacteria"/>
</dbReference>
<dbReference type="PANTHER" id="PTHR43968:SF6">
    <property type="entry name" value="GLUTATHIONE S-TRANSFERASE OMEGA"/>
    <property type="match status" value="1"/>
</dbReference>
<dbReference type="STRING" id="1085623.GNIT_0366"/>
<dbReference type="PROSITE" id="PS50405">
    <property type="entry name" value="GST_CTER"/>
    <property type="match status" value="1"/>
</dbReference>
<name>G4QJB4_GLANF</name>
<dbReference type="OrthoDB" id="9813092at2"/>
<gene>
    <name evidence="2" type="ordered locus">GNIT_0366</name>
</gene>
<evidence type="ECO:0000313" key="2">
    <source>
        <dbReference type="EMBL" id="AEP28520.1"/>
    </source>
</evidence>
<dbReference type="Pfam" id="PF00043">
    <property type="entry name" value="GST_C"/>
    <property type="match status" value="1"/>
</dbReference>
<dbReference type="InterPro" id="IPR004045">
    <property type="entry name" value="Glutathione_S-Trfase_N"/>
</dbReference>
<dbReference type="SUPFAM" id="SSF47616">
    <property type="entry name" value="GST C-terminal domain-like"/>
    <property type="match status" value="1"/>
</dbReference>
<accession>G4QJB4</accession>
<dbReference type="InterPro" id="IPR050983">
    <property type="entry name" value="GST_Omega/HSP26"/>
</dbReference>
<protein>
    <submittedName>
        <fullName evidence="2">Glutathione-S-transferase domain-containing protein</fullName>
    </submittedName>
</protein>
<reference evidence="2 3" key="1">
    <citation type="journal article" date="2011" name="J. Bacteriol.">
        <title>Complete genome sequence of seawater bacterium Glaciecola nitratireducens FR1064T.</title>
        <authorList>
            <person name="Bian F."/>
            <person name="Qin Q.L."/>
            <person name="Xie B.B."/>
            <person name="Shu Y.L."/>
            <person name="Zhang X.Y."/>
            <person name="Yu Y."/>
            <person name="Chen B."/>
            <person name="Chen X.L."/>
            <person name="Zhou B.C."/>
            <person name="Zhang Y.Z."/>
        </authorList>
    </citation>
    <scope>NUCLEOTIDE SEQUENCE [LARGE SCALE GENOMIC DNA]</scope>
    <source>
        <strain evidence="3">JCM 12485 / KCTC 12276 / FR1064</strain>
    </source>
</reference>
<dbReference type="RefSeq" id="WP_014107399.1">
    <property type="nucleotide sequence ID" value="NC_016041.1"/>
</dbReference>
<dbReference type="InterPro" id="IPR010987">
    <property type="entry name" value="Glutathione-S-Trfase_C-like"/>
</dbReference>
<sequence length="216" mass="25042">MTLPILYSLRHCPFAMRARLAIFKSQKAVELRDVKLTNKPASMLKASPKGTVPILVVSASQIIDESLDVMLWSLGESDPDNLLLSSIVELSDLLTFIDIYDREFKPCIERYKCAKRYHETNLEACRNDCEVYIQDLERRLSKHAFIMGEYESLADIAILPFIRQFAKVERQWYVQSSYNNVKRWLNNYLQSALFNKVMAQYPIWEEGSEPIIFCGS</sequence>
<dbReference type="CDD" id="cd03196">
    <property type="entry name" value="GST_C_5"/>
    <property type="match status" value="1"/>
</dbReference>
<feature type="domain" description="GST C-terminal" evidence="1">
    <location>
        <begin position="86"/>
        <end position="211"/>
    </location>
</feature>
<dbReference type="SUPFAM" id="SSF52833">
    <property type="entry name" value="Thioredoxin-like"/>
    <property type="match status" value="1"/>
</dbReference>
<keyword evidence="2" id="KW-0808">Transferase</keyword>
<dbReference type="InterPro" id="IPR036249">
    <property type="entry name" value="Thioredoxin-like_sf"/>
</dbReference>
<keyword evidence="3" id="KW-1185">Reference proteome</keyword>
<dbReference type="Gene3D" id="3.40.30.10">
    <property type="entry name" value="Glutaredoxin"/>
    <property type="match status" value="1"/>
</dbReference>
<dbReference type="KEGG" id="gni:GNIT_0366"/>
<dbReference type="InterPro" id="IPR036282">
    <property type="entry name" value="Glutathione-S-Trfase_C_sf"/>
</dbReference>
<organism evidence="2 3">
    <name type="scientific">Glaciecola nitratireducens (strain JCM 12485 / KCTC 12276 / FR1064)</name>
    <dbReference type="NCBI Taxonomy" id="1085623"/>
    <lineage>
        <taxon>Bacteria</taxon>
        <taxon>Pseudomonadati</taxon>
        <taxon>Pseudomonadota</taxon>
        <taxon>Gammaproteobacteria</taxon>
        <taxon>Alteromonadales</taxon>
        <taxon>Alteromonadaceae</taxon>
        <taxon>Brumicola</taxon>
    </lineage>
</organism>
<dbReference type="HOGENOM" id="CLU_090620_0_0_6"/>
<dbReference type="Proteomes" id="UP000009282">
    <property type="component" value="Chromosome"/>
</dbReference>
<dbReference type="EMBL" id="CP003060">
    <property type="protein sequence ID" value="AEP28520.1"/>
    <property type="molecule type" value="Genomic_DNA"/>
</dbReference>
<evidence type="ECO:0000259" key="1">
    <source>
        <dbReference type="PROSITE" id="PS50405"/>
    </source>
</evidence>
<dbReference type="InterPro" id="IPR040079">
    <property type="entry name" value="Glutathione_S-Trfase"/>
</dbReference>